<feature type="region of interest" description="Disordered" evidence="3">
    <location>
        <begin position="162"/>
        <end position="187"/>
    </location>
</feature>
<dbReference type="InterPro" id="IPR027353">
    <property type="entry name" value="NET_dom"/>
</dbReference>
<feature type="compositionally biased region" description="Basic residues" evidence="3">
    <location>
        <begin position="691"/>
        <end position="700"/>
    </location>
</feature>
<feature type="compositionally biased region" description="Basic and acidic residues" evidence="3">
    <location>
        <begin position="922"/>
        <end position="970"/>
    </location>
</feature>
<evidence type="ECO:0000313" key="7">
    <source>
        <dbReference type="Proteomes" id="UP000738325"/>
    </source>
</evidence>
<feature type="region of interest" description="Disordered" evidence="3">
    <location>
        <begin position="96"/>
        <end position="117"/>
    </location>
</feature>
<dbReference type="GO" id="GO:0006338">
    <property type="term" value="P:chromatin remodeling"/>
    <property type="evidence" value="ECO:0007669"/>
    <property type="project" value="TreeGrafter"/>
</dbReference>
<feature type="region of interest" description="Disordered" evidence="3">
    <location>
        <begin position="687"/>
        <end position="839"/>
    </location>
</feature>
<feature type="region of interest" description="Disordered" evidence="3">
    <location>
        <begin position="1067"/>
        <end position="1086"/>
    </location>
</feature>
<evidence type="ECO:0000256" key="1">
    <source>
        <dbReference type="ARBA" id="ARBA00023117"/>
    </source>
</evidence>
<evidence type="ECO:0000256" key="3">
    <source>
        <dbReference type="SAM" id="MobiDB-lite"/>
    </source>
</evidence>
<dbReference type="PROSITE" id="PS51525">
    <property type="entry name" value="NET"/>
    <property type="match status" value="1"/>
</dbReference>
<keyword evidence="7" id="KW-1185">Reference proteome</keyword>
<dbReference type="InterPro" id="IPR038336">
    <property type="entry name" value="NET_sf"/>
</dbReference>
<feature type="region of interest" description="Disordered" evidence="3">
    <location>
        <begin position="497"/>
        <end position="546"/>
    </location>
</feature>
<dbReference type="GO" id="GO:0000785">
    <property type="term" value="C:chromatin"/>
    <property type="evidence" value="ECO:0007669"/>
    <property type="project" value="TreeGrafter"/>
</dbReference>
<dbReference type="EMBL" id="JAAAIP010001056">
    <property type="protein sequence ID" value="KAG0310503.1"/>
    <property type="molecule type" value="Genomic_DNA"/>
</dbReference>
<feature type="compositionally biased region" description="Polar residues" evidence="3">
    <location>
        <begin position="896"/>
        <end position="905"/>
    </location>
</feature>
<reference evidence="6" key="1">
    <citation type="journal article" date="2020" name="Fungal Divers.">
        <title>Resolving the Mortierellaceae phylogeny through synthesis of multi-gene phylogenetics and phylogenomics.</title>
        <authorList>
            <person name="Vandepol N."/>
            <person name="Liber J."/>
            <person name="Desiro A."/>
            <person name="Na H."/>
            <person name="Kennedy M."/>
            <person name="Barry K."/>
            <person name="Grigoriev I.V."/>
            <person name="Miller A.N."/>
            <person name="O'Donnell K."/>
            <person name="Stajich J.E."/>
            <person name="Bonito G."/>
        </authorList>
    </citation>
    <scope>NUCLEOTIDE SEQUENCE</scope>
    <source>
        <strain evidence="6">REB-010B</strain>
    </source>
</reference>
<keyword evidence="1 2" id="KW-0103">Bromodomain</keyword>
<feature type="region of interest" description="Disordered" evidence="3">
    <location>
        <begin position="302"/>
        <end position="330"/>
    </location>
</feature>
<feature type="domain" description="NET" evidence="5">
    <location>
        <begin position="616"/>
        <end position="699"/>
    </location>
</feature>
<dbReference type="OrthoDB" id="21449at2759"/>
<dbReference type="InterPro" id="IPR036427">
    <property type="entry name" value="Bromodomain-like_sf"/>
</dbReference>
<feature type="domain" description="Bromo" evidence="4">
    <location>
        <begin position="227"/>
        <end position="293"/>
    </location>
</feature>
<dbReference type="SMART" id="SM00297">
    <property type="entry name" value="BROMO"/>
    <property type="match status" value="2"/>
</dbReference>
<dbReference type="Gene3D" id="1.20.920.10">
    <property type="entry name" value="Bromodomain-like"/>
    <property type="match status" value="2"/>
</dbReference>
<dbReference type="InterPro" id="IPR050935">
    <property type="entry name" value="Bromo_chromatin_reader"/>
</dbReference>
<feature type="compositionally biased region" description="Polar residues" evidence="3">
    <location>
        <begin position="857"/>
        <end position="867"/>
    </location>
</feature>
<dbReference type="PANTHER" id="PTHR22880:SF225">
    <property type="entry name" value="BROMODOMAIN-CONTAINING PROTEIN BET-1-RELATED"/>
    <property type="match status" value="1"/>
</dbReference>
<feature type="compositionally biased region" description="Acidic residues" evidence="3">
    <location>
        <begin position="520"/>
        <end position="546"/>
    </location>
</feature>
<dbReference type="GO" id="GO:0005634">
    <property type="term" value="C:nucleus"/>
    <property type="evidence" value="ECO:0007669"/>
    <property type="project" value="TreeGrafter"/>
</dbReference>
<name>A0A9P6ULN6_9FUNG</name>
<evidence type="ECO:0000259" key="4">
    <source>
        <dbReference type="PROSITE" id="PS50014"/>
    </source>
</evidence>
<dbReference type="Gene3D" id="1.20.1270.220">
    <property type="match status" value="1"/>
</dbReference>
<evidence type="ECO:0000313" key="6">
    <source>
        <dbReference type="EMBL" id="KAG0310503.1"/>
    </source>
</evidence>
<feature type="compositionally biased region" description="Pro residues" evidence="3">
    <location>
        <begin position="502"/>
        <end position="517"/>
    </location>
</feature>
<feature type="compositionally biased region" description="Polar residues" evidence="3">
    <location>
        <begin position="798"/>
        <end position="807"/>
    </location>
</feature>
<dbReference type="Proteomes" id="UP000738325">
    <property type="component" value="Unassembled WGS sequence"/>
</dbReference>
<organism evidence="6 7">
    <name type="scientific">Dissophora globulifera</name>
    <dbReference type="NCBI Taxonomy" id="979702"/>
    <lineage>
        <taxon>Eukaryota</taxon>
        <taxon>Fungi</taxon>
        <taxon>Fungi incertae sedis</taxon>
        <taxon>Mucoromycota</taxon>
        <taxon>Mortierellomycotina</taxon>
        <taxon>Mortierellomycetes</taxon>
        <taxon>Mortierellales</taxon>
        <taxon>Mortierellaceae</taxon>
        <taxon>Dissophora</taxon>
    </lineage>
</organism>
<gene>
    <name evidence="6" type="ORF">BGZ99_000338</name>
</gene>
<proteinExistence type="predicted"/>
<feature type="compositionally biased region" description="Basic and acidic residues" evidence="3">
    <location>
        <begin position="868"/>
        <end position="878"/>
    </location>
</feature>
<feature type="domain" description="Bromo" evidence="4">
    <location>
        <begin position="413"/>
        <end position="485"/>
    </location>
</feature>
<dbReference type="AlphaFoldDB" id="A0A9P6ULN6"/>
<dbReference type="PRINTS" id="PR00503">
    <property type="entry name" value="BROMODOMAIN"/>
</dbReference>
<feature type="region of interest" description="Disordered" evidence="3">
    <location>
        <begin position="855"/>
        <end position="970"/>
    </location>
</feature>
<dbReference type="Pfam" id="PF17035">
    <property type="entry name" value="BET"/>
    <property type="match status" value="1"/>
</dbReference>
<accession>A0A9P6ULN6</accession>
<evidence type="ECO:0008006" key="8">
    <source>
        <dbReference type="Google" id="ProtNLM"/>
    </source>
</evidence>
<protein>
    <recommendedName>
        <fullName evidence="8">Bromodomain-containing protein</fullName>
    </recommendedName>
</protein>
<dbReference type="PANTHER" id="PTHR22880">
    <property type="entry name" value="FALZ-RELATED BROMODOMAIN-CONTAINING PROTEINS"/>
    <property type="match status" value="1"/>
</dbReference>
<feature type="compositionally biased region" description="Polar residues" evidence="3">
    <location>
        <begin position="828"/>
        <end position="839"/>
    </location>
</feature>
<dbReference type="PROSITE" id="PS50014">
    <property type="entry name" value="BROMODOMAIN_2"/>
    <property type="match status" value="2"/>
</dbReference>
<evidence type="ECO:0000259" key="5">
    <source>
        <dbReference type="PROSITE" id="PS51525"/>
    </source>
</evidence>
<dbReference type="GO" id="GO:0006355">
    <property type="term" value="P:regulation of DNA-templated transcription"/>
    <property type="evidence" value="ECO:0007669"/>
    <property type="project" value="TreeGrafter"/>
</dbReference>
<comment type="caution">
    <text evidence="6">The sequence shown here is derived from an EMBL/GenBank/DDBJ whole genome shotgun (WGS) entry which is preliminary data.</text>
</comment>
<sequence>MSYKGYDIVLCPTEADVLITAECQPQDAVDSRDSDMLFYHTIPVVWLPVGSFKSRRFLPYEKSAVLNVLGLSSTQVTSLAILSGNGYVVPMDNPVTTPDDHPPVSTDAPAKNDSTKPAAFTYGAAEPANIFLVPPTIHTHCWCDDGHRQDPPPVMHQYKWKARAKSRSSESMDEPDESDKAIKPPKAATPELAQELEMSRKGLAVIRKPGMTREQLKHCSTIVKDLKKHRDALAFLVPVDPVLLNIPDYPSVVAHPMDLSTVERKLNSVEYETTDDFISDINLIFSNCYLYNGVEAPPGAKPLAEPDVVKESPKKTSAPPKPKKESVKKEVKKEHKLIPLQLVTPQSTATAGLLDLDLIGDDADERRPKRDIHAPSKDILTGTSAKRARVGRWKTDPQLKFCHNILREFSKKQHAEFMFPFMEPVDYVKLQIPEYPRIISHPMDLGTIRAKLESDQYDNADEFRQDVDLVINNCFTFNPVGTPVRDMGVRMQTLFNRKWTGLPPPPTPTPSPSPPPADDVTVDSDSDVSEEEEDEEDEEESSDDQIAEMERYLKTLSAELETMKATKKKGKVEKKVPPKVMPQEKVEAKPVPKTPASPPRRSEPKRSIAKKARTLYTSSDDDVPTITFEQKKELSENINMLEQDKLGKVVKIIHDGMPHLRDNGGQEEIELDVDSLDPKTLYKLYQYVKKNLPKRKPSSKKRSDSQSSKKGSKSERRRHRGDEYSFSSGGGFSSGSESDSGSDDEQVHSASRRHASPFPKKEKSVSSSINRRSSKSPIYARDRSPVRAASPVEDRLSQAASTSTTKPTNKRRKSDASSPPPISPPSRKSAQQSWLSQSLTPKATMSFDVAALDLDATDSSSKKNASQSKEDNQKKSDEEITQLENMELWADFTRDIQPTKTSSPKQARESGAAVVDPVWEQFQKDMKAKKEKEQQLLEEQLRKEREAREENERRREDERRRIEQDKERKKEIAREAYLREQRRLDEIQKKRRDNMERLRELRDNANPHIDQALLMHEFEQSIRRDSRDRLRDHRMEMEPKRAAARDMISQIHQYALQDSSTLSTIGTPGAAYGAPPHSLPMTSPYA</sequence>
<dbReference type="InterPro" id="IPR001487">
    <property type="entry name" value="Bromodomain"/>
</dbReference>
<evidence type="ECO:0000256" key="2">
    <source>
        <dbReference type="PROSITE-ProRule" id="PRU00035"/>
    </source>
</evidence>
<feature type="non-terminal residue" evidence="6">
    <location>
        <position position="1086"/>
    </location>
</feature>
<dbReference type="Pfam" id="PF00439">
    <property type="entry name" value="Bromodomain"/>
    <property type="match status" value="2"/>
</dbReference>
<dbReference type="SUPFAM" id="SSF47370">
    <property type="entry name" value="Bromodomain"/>
    <property type="match status" value="2"/>
</dbReference>
<feature type="region of interest" description="Disordered" evidence="3">
    <location>
        <begin position="565"/>
        <end position="617"/>
    </location>
</feature>